<dbReference type="SUPFAM" id="SSF53474">
    <property type="entry name" value="alpha/beta-Hydrolases"/>
    <property type="match status" value="1"/>
</dbReference>
<dbReference type="GO" id="GO:0016787">
    <property type="term" value="F:hydrolase activity"/>
    <property type="evidence" value="ECO:0007669"/>
    <property type="project" value="UniProtKB-KW"/>
</dbReference>
<keyword evidence="1" id="KW-0378">Hydrolase</keyword>
<dbReference type="EMBL" id="JAEMWV010000003">
    <property type="protein sequence ID" value="MBN8251589.1"/>
    <property type="molecule type" value="Genomic_DNA"/>
</dbReference>
<protein>
    <submittedName>
        <fullName evidence="1">Alpha/beta hydrolase</fullName>
    </submittedName>
</protein>
<accession>A0A8I1MF39</accession>
<organism evidence="1 2">
    <name type="scientific">Priestia flexa</name>
    <dbReference type="NCBI Taxonomy" id="86664"/>
    <lineage>
        <taxon>Bacteria</taxon>
        <taxon>Bacillati</taxon>
        <taxon>Bacillota</taxon>
        <taxon>Bacilli</taxon>
        <taxon>Bacillales</taxon>
        <taxon>Bacillaceae</taxon>
        <taxon>Priestia</taxon>
    </lineage>
</organism>
<dbReference type="AlphaFoldDB" id="A0A8I1MF39"/>
<dbReference type="RefSeq" id="WP_206782459.1">
    <property type="nucleotide sequence ID" value="NZ_CP090431.1"/>
</dbReference>
<sequence>MNVQVFDGKNDNWLTTKNPAQFAAATVDGNSGLAPVSWGSEQEKTGWYHMYQPQGITGVQVKDRVEDGNIVLRIPDNWNGKLVAAGIPATRGETSTDLLFSDYVLAKGYAFVASDKGTPGEEQEDDPFAKAKNALSVECASIAKWNRQFRATVRYAQEYLFTHRKTDQVASEIPTYGLGISNGGYVIRYAIENDGKNGEPKLFNGAVEWEGVLWRAEEPNLITSLTTVVQSAKAALYGGNLAAVNSLYEAGLPKGTEFLWPYHDQYYWFLTLNIYRDHFDSHAPKRLQWPEYLALNEQGIRDRSRDDIFEQYSYAKRPKKVKEKVKEIENTGDLTAPLISVTAAYDTLIFPRVHAYPYEQLVKKTGKAKWHRHYVIENGNHIDGLVWNEHVDPNRKLQPMLPYVYQAFELLIQWVEEKVEPPESHFVHAPTEPYKITNLKTKQFMNPLTTQG</sequence>
<proteinExistence type="predicted"/>
<dbReference type="Proteomes" id="UP000664578">
    <property type="component" value="Unassembled WGS sequence"/>
</dbReference>
<reference evidence="1" key="1">
    <citation type="submission" date="2020-12" db="EMBL/GenBank/DDBJ databases">
        <title>PHA producing bacteria isolated from mangrove.</title>
        <authorList>
            <person name="Zheng W."/>
            <person name="Yu S."/>
            <person name="Huang Y."/>
        </authorList>
    </citation>
    <scope>NUCLEOTIDE SEQUENCE</scope>
    <source>
        <strain evidence="1">GN22-4</strain>
    </source>
</reference>
<gene>
    <name evidence="1" type="ORF">JF537_08365</name>
</gene>
<comment type="caution">
    <text evidence="1">The sequence shown here is derived from an EMBL/GenBank/DDBJ whole genome shotgun (WGS) entry which is preliminary data.</text>
</comment>
<evidence type="ECO:0000313" key="1">
    <source>
        <dbReference type="EMBL" id="MBN8251589.1"/>
    </source>
</evidence>
<evidence type="ECO:0000313" key="2">
    <source>
        <dbReference type="Proteomes" id="UP000664578"/>
    </source>
</evidence>
<dbReference type="InterPro" id="IPR029058">
    <property type="entry name" value="AB_hydrolase_fold"/>
</dbReference>
<dbReference type="GeneID" id="93682070"/>
<name>A0A8I1MF39_9BACI</name>